<comment type="similarity">
    <text evidence="2 11">Belongs to the DHHC palmitoyltransferase family.</text>
</comment>
<dbReference type="STRING" id="403673.A0A177WLL6"/>
<dbReference type="InterPro" id="IPR001594">
    <property type="entry name" value="Palmitoyltrfase_DHHC"/>
</dbReference>
<evidence type="ECO:0000256" key="3">
    <source>
        <dbReference type="ARBA" id="ARBA00022679"/>
    </source>
</evidence>
<evidence type="ECO:0000259" key="13">
    <source>
        <dbReference type="Pfam" id="PF01529"/>
    </source>
</evidence>
<protein>
    <recommendedName>
        <fullName evidence="11">Palmitoyltransferase</fullName>
        <ecNumber evidence="11">2.3.1.225</ecNumber>
    </recommendedName>
</protein>
<evidence type="ECO:0000256" key="1">
    <source>
        <dbReference type="ARBA" id="ARBA00004127"/>
    </source>
</evidence>
<accession>A0A177WLL6</accession>
<dbReference type="EC" id="2.3.1.225" evidence="11"/>
<evidence type="ECO:0000256" key="5">
    <source>
        <dbReference type="ARBA" id="ARBA00022989"/>
    </source>
</evidence>
<keyword evidence="4 11" id="KW-0812">Transmembrane</keyword>
<feature type="transmembrane region" description="Helical" evidence="11">
    <location>
        <begin position="269"/>
        <end position="291"/>
    </location>
</feature>
<feature type="transmembrane region" description="Helical" evidence="11">
    <location>
        <begin position="418"/>
        <end position="443"/>
    </location>
</feature>
<evidence type="ECO:0000256" key="4">
    <source>
        <dbReference type="ARBA" id="ARBA00022692"/>
    </source>
</evidence>
<organism evidence="14 15">
    <name type="scientific">Batrachochytrium dendrobatidis (strain JEL423)</name>
    <dbReference type="NCBI Taxonomy" id="403673"/>
    <lineage>
        <taxon>Eukaryota</taxon>
        <taxon>Fungi</taxon>
        <taxon>Fungi incertae sedis</taxon>
        <taxon>Chytridiomycota</taxon>
        <taxon>Chytridiomycota incertae sedis</taxon>
        <taxon>Chytridiomycetes</taxon>
        <taxon>Rhizophydiales</taxon>
        <taxon>Rhizophydiales incertae sedis</taxon>
        <taxon>Batrachochytrium</taxon>
    </lineage>
</organism>
<dbReference type="VEuPathDB" id="FungiDB:BDEG_24036"/>
<evidence type="ECO:0000256" key="10">
    <source>
        <dbReference type="ARBA" id="ARBA00048048"/>
    </source>
</evidence>
<evidence type="ECO:0000256" key="6">
    <source>
        <dbReference type="ARBA" id="ARBA00023136"/>
    </source>
</evidence>
<keyword evidence="9 11" id="KW-0012">Acyltransferase</keyword>
<evidence type="ECO:0000256" key="2">
    <source>
        <dbReference type="ARBA" id="ARBA00008574"/>
    </source>
</evidence>
<keyword evidence="8" id="KW-0449">Lipoprotein</keyword>
<feature type="region of interest" description="Disordered" evidence="12">
    <location>
        <begin position="1"/>
        <end position="27"/>
    </location>
</feature>
<comment type="subcellular location">
    <subcellularLocation>
        <location evidence="1">Endomembrane system</location>
        <topology evidence="1">Multi-pass membrane protein</topology>
    </subcellularLocation>
</comment>
<reference evidence="14 15" key="1">
    <citation type="submission" date="2006-10" db="EMBL/GenBank/DDBJ databases">
        <title>The Genome Sequence of Batrachochytrium dendrobatidis JEL423.</title>
        <authorList>
            <consortium name="The Broad Institute Genome Sequencing Platform"/>
            <person name="Birren B."/>
            <person name="Lander E."/>
            <person name="Galagan J."/>
            <person name="Cuomo C."/>
            <person name="Devon K."/>
            <person name="Jaffe D."/>
            <person name="Butler J."/>
            <person name="Alvarez P."/>
            <person name="Gnerre S."/>
            <person name="Grabherr M."/>
            <person name="Kleber M."/>
            <person name="Mauceli E."/>
            <person name="Brockman W."/>
            <person name="Young S."/>
            <person name="LaButti K."/>
            <person name="Sykes S."/>
            <person name="DeCaprio D."/>
            <person name="Crawford M."/>
            <person name="Koehrsen M."/>
            <person name="Engels R."/>
            <person name="Montgomery P."/>
            <person name="Pearson M."/>
            <person name="Howarth C."/>
            <person name="Larson L."/>
            <person name="White J."/>
            <person name="O'Leary S."/>
            <person name="Kodira C."/>
            <person name="Zeng Q."/>
            <person name="Yandava C."/>
            <person name="Alvarado L."/>
            <person name="Longcore J."/>
            <person name="James T."/>
        </authorList>
    </citation>
    <scope>NUCLEOTIDE SEQUENCE [LARGE SCALE GENOMIC DNA]</scope>
    <source>
        <strain evidence="14 15">JEL423</strain>
    </source>
</reference>
<feature type="domain" description="Palmitoyltransferase DHHC" evidence="13">
    <location>
        <begin position="321"/>
        <end position="446"/>
    </location>
</feature>
<feature type="transmembrane region" description="Helical" evidence="11">
    <location>
        <begin position="367"/>
        <end position="391"/>
    </location>
</feature>
<comment type="catalytic activity">
    <reaction evidence="10 11">
        <text>L-cysteinyl-[protein] + hexadecanoyl-CoA = S-hexadecanoyl-L-cysteinyl-[protein] + CoA</text>
        <dbReference type="Rhea" id="RHEA:36683"/>
        <dbReference type="Rhea" id="RHEA-COMP:10131"/>
        <dbReference type="Rhea" id="RHEA-COMP:11032"/>
        <dbReference type="ChEBI" id="CHEBI:29950"/>
        <dbReference type="ChEBI" id="CHEBI:57287"/>
        <dbReference type="ChEBI" id="CHEBI:57379"/>
        <dbReference type="ChEBI" id="CHEBI:74151"/>
        <dbReference type="EC" id="2.3.1.225"/>
    </reaction>
</comment>
<keyword evidence="3 11" id="KW-0808">Transferase</keyword>
<keyword evidence="6 11" id="KW-0472">Membrane</keyword>
<dbReference type="Proteomes" id="UP000077115">
    <property type="component" value="Unassembled WGS sequence"/>
</dbReference>
<dbReference type="AlphaFoldDB" id="A0A177WLL6"/>
<dbReference type="PANTHER" id="PTHR22883:SF301">
    <property type="entry name" value="PALMITOYLTRANSFERASE ZDHHC12"/>
    <property type="match status" value="1"/>
</dbReference>
<dbReference type="OrthoDB" id="9909019at2759"/>
<evidence type="ECO:0000256" key="7">
    <source>
        <dbReference type="ARBA" id="ARBA00023139"/>
    </source>
</evidence>
<proteinExistence type="inferred from homology"/>
<dbReference type="GO" id="GO:0005794">
    <property type="term" value="C:Golgi apparatus"/>
    <property type="evidence" value="ECO:0007669"/>
    <property type="project" value="TreeGrafter"/>
</dbReference>
<dbReference type="InterPro" id="IPR039859">
    <property type="entry name" value="PFA4/ZDH16/20/ERF2-like"/>
</dbReference>
<name>A0A177WLL6_BATDL</name>
<dbReference type="PANTHER" id="PTHR22883">
    <property type="entry name" value="ZINC FINGER DHHC DOMAIN CONTAINING PROTEIN"/>
    <property type="match status" value="1"/>
</dbReference>
<dbReference type="GO" id="GO:0019706">
    <property type="term" value="F:protein-cysteine S-palmitoyltransferase activity"/>
    <property type="evidence" value="ECO:0007669"/>
    <property type="project" value="UniProtKB-EC"/>
</dbReference>
<dbReference type="PROSITE" id="PS50216">
    <property type="entry name" value="DHHC"/>
    <property type="match status" value="1"/>
</dbReference>
<keyword evidence="7" id="KW-0564">Palmitate</keyword>
<evidence type="ECO:0000313" key="15">
    <source>
        <dbReference type="Proteomes" id="UP000077115"/>
    </source>
</evidence>
<reference evidence="14 15" key="2">
    <citation type="submission" date="2016-05" db="EMBL/GenBank/DDBJ databases">
        <title>Lineage-specific infection strategies underlie the spectrum of fungal disease in amphibians.</title>
        <authorList>
            <person name="Cuomo C.A."/>
            <person name="Farrer R.A."/>
            <person name="James T."/>
            <person name="Longcore J."/>
            <person name="Birren B."/>
        </authorList>
    </citation>
    <scope>NUCLEOTIDE SEQUENCE [LARGE SCALE GENOMIC DNA]</scope>
    <source>
        <strain evidence="14 15">JEL423</strain>
    </source>
</reference>
<comment type="domain">
    <text evidence="11">The DHHC domain is required for palmitoyltransferase activity.</text>
</comment>
<sequence>MSSTTETTNSLVEHTTELQPEFTSQKPSSVLPIQLDSNLQPSPLEATQMATPLIPAVIVEQPTFIPAAIQEVVVTPTISAPIHQQSQLNSFVGSSALASPSKNDKRPRPFSISSRYLSHSLKGNHIHRHSPRSASASLAITPFKCDDDVNNTVHIARSSNDNLSRSMLMKDLHKPNHEQLVSQGLSHKNDEYASTVTKLNLPFLVLSNNLFFSGEGFEPTLFNKWYRKNGWYRPFHAKFILHIVVWIFEVSVYFLYILKFVQLFSLRHILYGVSGALVLAQLACTIITISLDPQDSKVKQAHVPRNINYIKLTGVPVIDADTRYCQICQVRVGFQTKHCKPCNKCIGVYDHHCDYLSTCIGKRNYRVFYVTALLGTLATWLMSGVSIYVFVQYFVNQSGFSNAVFEVYQHNTNSDMNIAMTVLCIYMASIIACTCAATGLFVFHTRISKFIVEVIYDLTSVDGQAYYSNILSCVLPWIQLGYIGITTVGYIESRSARGPDLWHISTKKFKESQQIAQEFSEPHDMVEHESFNNPWHHPPV</sequence>
<feature type="transmembrane region" description="Helical" evidence="11">
    <location>
        <begin position="239"/>
        <end position="257"/>
    </location>
</feature>
<keyword evidence="5 11" id="KW-1133">Transmembrane helix</keyword>
<dbReference type="GO" id="GO:0005783">
    <property type="term" value="C:endoplasmic reticulum"/>
    <property type="evidence" value="ECO:0007669"/>
    <property type="project" value="TreeGrafter"/>
</dbReference>
<gene>
    <name evidence="14" type="ORF">BDEG_24036</name>
</gene>
<dbReference type="Pfam" id="PF01529">
    <property type="entry name" value="DHHC"/>
    <property type="match status" value="1"/>
</dbReference>
<dbReference type="GO" id="GO:0006612">
    <property type="term" value="P:protein targeting to membrane"/>
    <property type="evidence" value="ECO:0007669"/>
    <property type="project" value="TreeGrafter"/>
</dbReference>
<evidence type="ECO:0000256" key="11">
    <source>
        <dbReference type="RuleBase" id="RU079119"/>
    </source>
</evidence>
<evidence type="ECO:0000256" key="12">
    <source>
        <dbReference type="SAM" id="MobiDB-lite"/>
    </source>
</evidence>
<evidence type="ECO:0000313" key="14">
    <source>
        <dbReference type="EMBL" id="OAJ40281.1"/>
    </source>
</evidence>
<dbReference type="EMBL" id="DS022304">
    <property type="protein sequence ID" value="OAJ40281.1"/>
    <property type="molecule type" value="Genomic_DNA"/>
</dbReference>
<evidence type="ECO:0000256" key="8">
    <source>
        <dbReference type="ARBA" id="ARBA00023288"/>
    </source>
</evidence>
<evidence type="ECO:0000256" key="9">
    <source>
        <dbReference type="ARBA" id="ARBA00023315"/>
    </source>
</evidence>